<sequence>MLIGYARVSTDDQHLDGQRSVLRAAGCQLIYEEKISGAKRKRPELTRLLEHLREGDIVVVSRLDRLARSTQDLLELVDIFQHTSVGLRSLAEPWADTTSPSGKMVLTIFAGIAEFERALISERTSAGRHAAKMKGVRFGRPMKLSVEQVALGRRLISEGRSVRDTARILNCHHATLYRALNNVVGLPDEELDTVQIVFDTNR</sequence>
<dbReference type="PANTHER" id="PTHR30461">
    <property type="entry name" value="DNA-INVERTASE FROM LAMBDOID PROPHAGE"/>
    <property type="match status" value="1"/>
</dbReference>
<dbReference type="PROSITE" id="PS00397">
    <property type="entry name" value="RECOMBINASES_1"/>
    <property type="match status" value="1"/>
</dbReference>
<evidence type="ECO:0000256" key="3">
    <source>
        <dbReference type="ARBA" id="ARBA00023125"/>
    </source>
</evidence>
<name>A0ABR9F674_9GAMM</name>
<dbReference type="InterPro" id="IPR006120">
    <property type="entry name" value="Resolvase_HTH_dom"/>
</dbReference>
<dbReference type="SMART" id="SM00857">
    <property type="entry name" value="Resolvase"/>
    <property type="match status" value="1"/>
</dbReference>
<comment type="similarity">
    <text evidence="1">Belongs to the site-specific recombinase resolvase family.</text>
</comment>
<dbReference type="CDD" id="cd03768">
    <property type="entry name" value="SR_ResInv"/>
    <property type="match status" value="1"/>
</dbReference>
<dbReference type="Pfam" id="PF02796">
    <property type="entry name" value="HTH_7"/>
    <property type="match status" value="1"/>
</dbReference>
<comment type="caution">
    <text evidence="7">The sequence shown here is derived from an EMBL/GenBank/DDBJ whole genome shotgun (WGS) entry which is preliminary data.</text>
</comment>
<feature type="domain" description="Resolvase/invertase-type recombinase catalytic" evidence="6">
    <location>
        <begin position="1"/>
        <end position="135"/>
    </location>
</feature>
<dbReference type="Gene3D" id="1.10.10.60">
    <property type="entry name" value="Homeodomain-like"/>
    <property type="match status" value="1"/>
</dbReference>
<keyword evidence="2" id="KW-0229">DNA integration</keyword>
<evidence type="ECO:0000259" key="6">
    <source>
        <dbReference type="PROSITE" id="PS51736"/>
    </source>
</evidence>
<evidence type="ECO:0000256" key="2">
    <source>
        <dbReference type="ARBA" id="ARBA00022908"/>
    </source>
</evidence>
<reference evidence="7 8" key="1">
    <citation type="submission" date="2020-07" db="EMBL/GenBank/DDBJ databases">
        <title>Halophilic bacteria isolated from french cheeses.</title>
        <authorList>
            <person name="Kothe C.I."/>
            <person name="Farah-Kraiem B."/>
            <person name="Renault P."/>
            <person name="Dridi B."/>
        </authorList>
    </citation>
    <scope>NUCLEOTIDE SEQUENCE [LARGE SCALE GENOMIC DNA]</scope>
    <source>
        <strain evidence="7 8">FME1</strain>
    </source>
</reference>
<dbReference type="PROSITE" id="PS00398">
    <property type="entry name" value="RECOMBINASES_2"/>
    <property type="match status" value="1"/>
</dbReference>
<dbReference type="InterPro" id="IPR036162">
    <property type="entry name" value="Resolvase-like_N_sf"/>
</dbReference>
<dbReference type="SUPFAM" id="SSF46689">
    <property type="entry name" value="Homeodomain-like"/>
    <property type="match status" value="1"/>
</dbReference>
<dbReference type="Proteomes" id="UP001645039">
    <property type="component" value="Unassembled WGS sequence"/>
</dbReference>
<evidence type="ECO:0000313" key="7">
    <source>
        <dbReference type="EMBL" id="MBE0401906.1"/>
    </source>
</evidence>
<dbReference type="InterPro" id="IPR009057">
    <property type="entry name" value="Homeodomain-like_sf"/>
</dbReference>
<keyword evidence="3" id="KW-0238">DNA-binding</keyword>
<evidence type="ECO:0000256" key="5">
    <source>
        <dbReference type="PROSITE-ProRule" id="PRU10137"/>
    </source>
</evidence>
<dbReference type="RefSeq" id="WP_192536320.1">
    <property type="nucleotide sequence ID" value="NZ_RRZD01000035.1"/>
</dbReference>
<dbReference type="Gene3D" id="3.40.50.1390">
    <property type="entry name" value="Resolvase, N-terminal catalytic domain"/>
    <property type="match status" value="1"/>
</dbReference>
<feature type="active site" description="O-(5'-phospho-DNA)-serine intermediate" evidence="5">
    <location>
        <position position="9"/>
    </location>
</feature>
<accession>A0ABR9F674</accession>
<organism evidence="7 8">
    <name type="scientific">Halomonas casei</name>
    <dbReference type="NCBI Taxonomy" id="2742613"/>
    <lineage>
        <taxon>Bacteria</taxon>
        <taxon>Pseudomonadati</taxon>
        <taxon>Pseudomonadota</taxon>
        <taxon>Gammaproteobacteria</taxon>
        <taxon>Oceanospirillales</taxon>
        <taxon>Halomonadaceae</taxon>
        <taxon>Halomonas</taxon>
    </lineage>
</organism>
<evidence type="ECO:0000256" key="1">
    <source>
        <dbReference type="ARBA" id="ARBA00009913"/>
    </source>
</evidence>
<dbReference type="CDD" id="cd00569">
    <property type="entry name" value="HTH_Hin_like"/>
    <property type="match status" value="1"/>
</dbReference>
<dbReference type="PROSITE" id="PS51736">
    <property type="entry name" value="RECOMBINASES_3"/>
    <property type="match status" value="1"/>
</dbReference>
<dbReference type="Pfam" id="PF00239">
    <property type="entry name" value="Resolvase"/>
    <property type="match status" value="1"/>
</dbReference>
<dbReference type="InterPro" id="IPR006118">
    <property type="entry name" value="Recombinase_CS"/>
</dbReference>
<proteinExistence type="inferred from homology"/>
<keyword evidence="4" id="KW-0233">DNA recombination</keyword>
<dbReference type="PANTHER" id="PTHR30461:SF2">
    <property type="entry name" value="SERINE RECOMBINASE PINE-RELATED"/>
    <property type="match status" value="1"/>
</dbReference>
<evidence type="ECO:0000313" key="8">
    <source>
        <dbReference type="Proteomes" id="UP001645039"/>
    </source>
</evidence>
<dbReference type="InterPro" id="IPR050639">
    <property type="entry name" value="SSR_resolvase"/>
</dbReference>
<keyword evidence="8" id="KW-1185">Reference proteome</keyword>
<dbReference type="EMBL" id="RRZD01000035">
    <property type="protein sequence ID" value="MBE0401906.1"/>
    <property type="molecule type" value="Genomic_DNA"/>
</dbReference>
<dbReference type="SUPFAM" id="SSF53041">
    <property type="entry name" value="Resolvase-like"/>
    <property type="match status" value="1"/>
</dbReference>
<gene>
    <name evidence="7" type="ORF">EI168_17665</name>
</gene>
<protein>
    <submittedName>
        <fullName evidence="7">Recombinase family protein</fullName>
    </submittedName>
</protein>
<dbReference type="InterPro" id="IPR006119">
    <property type="entry name" value="Resolv_N"/>
</dbReference>
<evidence type="ECO:0000256" key="4">
    <source>
        <dbReference type="ARBA" id="ARBA00023172"/>
    </source>
</evidence>